<evidence type="ECO:0000313" key="1">
    <source>
        <dbReference type="EMBL" id="PYE82721.1"/>
    </source>
</evidence>
<accession>A0A2V4XGU4</accession>
<sequence>MKKDNNSDKITRQDAIKKMGKYAAITALGTFVILNPLKAQQFSVPQDPGGNPFD</sequence>
<evidence type="ECO:0000313" key="2">
    <source>
        <dbReference type="Proteomes" id="UP000248054"/>
    </source>
</evidence>
<dbReference type="AlphaFoldDB" id="A0A2V4XGU4"/>
<comment type="caution">
    <text evidence="1">The sequence shown here is derived from an EMBL/GenBank/DDBJ whole genome shotgun (WGS) entry which is preliminary data.</text>
</comment>
<keyword evidence="2" id="KW-1185">Reference proteome</keyword>
<protein>
    <submittedName>
        <fullName evidence="1">Uncharacterized protein</fullName>
    </submittedName>
</protein>
<name>A0A2V4XGU4_9FLAO</name>
<gene>
    <name evidence="1" type="ORF">DFQ11_101146</name>
</gene>
<dbReference type="RefSeq" id="WP_189342967.1">
    <property type="nucleotide sequence ID" value="NZ_BMWQ01000001.1"/>
</dbReference>
<dbReference type="Proteomes" id="UP000248054">
    <property type="component" value="Unassembled WGS sequence"/>
</dbReference>
<proteinExistence type="predicted"/>
<reference evidence="1 2" key="1">
    <citation type="submission" date="2018-06" db="EMBL/GenBank/DDBJ databases">
        <title>Genomic Encyclopedia of Type Strains, Phase III (KMG-III): the genomes of soil and plant-associated and newly described type strains.</title>
        <authorList>
            <person name="Whitman W."/>
        </authorList>
    </citation>
    <scope>NUCLEOTIDE SEQUENCE [LARGE SCALE GENOMIC DNA]</scope>
    <source>
        <strain evidence="1 2">CECT 7945</strain>
    </source>
</reference>
<organism evidence="1 2">
    <name type="scientific">Winogradskyella epiphytica</name>
    <dbReference type="NCBI Taxonomy" id="262005"/>
    <lineage>
        <taxon>Bacteria</taxon>
        <taxon>Pseudomonadati</taxon>
        <taxon>Bacteroidota</taxon>
        <taxon>Flavobacteriia</taxon>
        <taxon>Flavobacteriales</taxon>
        <taxon>Flavobacteriaceae</taxon>
        <taxon>Winogradskyella</taxon>
    </lineage>
</organism>
<dbReference type="EMBL" id="QJTD01000001">
    <property type="protein sequence ID" value="PYE82721.1"/>
    <property type="molecule type" value="Genomic_DNA"/>
</dbReference>